<feature type="compositionally biased region" description="Basic and acidic residues" evidence="1">
    <location>
        <begin position="177"/>
        <end position="187"/>
    </location>
</feature>
<accession>A0A1E3VMU7</accession>
<gene>
    <name evidence="2" type="ORF">AUC69_03175</name>
</gene>
<feature type="region of interest" description="Disordered" evidence="1">
    <location>
        <begin position="163"/>
        <end position="187"/>
    </location>
</feature>
<evidence type="ECO:0000313" key="3">
    <source>
        <dbReference type="Proteomes" id="UP000094472"/>
    </source>
</evidence>
<evidence type="ECO:0000313" key="2">
    <source>
        <dbReference type="EMBL" id="ODR94822.1"/>
    </source>
</evidence>
<reference evidence="2 3" key="1">
    <citation type="journal article" date="2016" name="Environ. Microbiol.">
        <title>New Methyloceanibacter diversity from North Sea sediments includes methanotroph containing solely the soluble methane monooxygenase.</title>
        <authorList>
            <person name="Vekeman B."/>
            <person name="Kerckhof F.M."/>
            <person name="Cremers G."/>
            <person name="de Vos P."/>
            <person name="Vandamme P."/>
            <person name="Boon N."/>
            <person name="Op den Camp H.J."/>
            <person name="Heylen K."/>
        </authorList>
    </citation>
    <scope>NUCLEOTIDE SEQUENCE [LARGE SCALE GENOMIC DNA]</scope>
    <source>
        <strain evidence="2 3">R-67175</strain>
    </source>
</reference>
<evidence type="ECO:0000256" key="1">
    <source>
        <dbReference type="SAM" id="MobiDB-lite"/>
    </source>
</evidence>
<protein>
    <submittedName>
        <fullName evidence="2">Uncharacterized protein</fullName>
    </submittedName>
</protein>
<dbReference type="STRING" id="1774969.AUC69_03175"/>
<dbReference type="Proteomes" id="UP000094472">
    <property type="component" value="Unassembled WGS sequence"/>
</dbReference>
<name>A0A1E3VMU7_9HYPH</name>
<proteinExistence type="predicted"/>
<keyword evidence="3" id="KW-1185">Reference proteome</keyword>
<dbReference type="EMBL" id="LPWF01000035">
    <property type="protein sequence ID" value="ODR94822.1"/>
    <property type="molecule type" value="Genomic_DNA"/>
</dbReference>
<dbReference type="AlphaFoldDB" id="A0A1E3VMU7"/>
<sequence length="187" mass="19583">MRAVLANGQPCPEGSIRFDIMSDEEDQFGNRATILADAKPQSVIRLNAGAYHVASLLGDANANVGVDVTVEPGRITEATIKHTGAKITFRLVQSLGGEALANTKWTILTSAGDTVKSNAGALPTHILAAGSYAVVADHGGLSYTRKFSVEPGDDKQIEVAFEDGPTSPEALQALLDPPERRAPGPAH</sequence>
<comment type="caution">
    <text evidence="2">The sequence shown here is derived from an EMBL/GenBank/DDBJ whole genome shotgun (WGS) entry which is preliminary data.</text>
</comment>
<organism evidence="2 3">
    <name type="scientific">Methyloceanibacter superfactus</name>
    <dbReference type="NCBI Taxonomy" id="1774969"/>
    <lineage>
        <taxon>Bacteria</taxon>
        <taxon>Pseudomonadati</taxon>
        <taxon>Pseudomonadota</taxon>
        <taxon>Alphaproteobacteria</taxon>
        <taxon>Hyphomicrobiales</taxon>
        <taxon>Hyphomicrobiaceae</taxon>
        <taxon>Methyloceanibacter</taxon>
    </lineage>
</organism>